<gene>
    <name evidence="2" type="ORF">K466DRAFT_387637</name>
</gene>
<sequence length="167" mass="18451">MASSHTKAAATGRSPPRTHCSPLRIRRERRRSRIGRPTSRPWTPYSFSGHPGHPRRTAAEILLCTQIHQIQCRMGWWIAQGGVGRRSQCAPWTVAWQHAGRTAACSSPRPGAREAAAADAWNGRNNDATLSTFRSREAAPGWQRGKSQGRIGRARIRRTAAERGGVI</sequence>
<name>A0A5C3NS88_9APHY</name>
<protein>
    <submittedName>
        <fullName evidence="2">Uncharacterized protein</fullName>
    </submittedName>
</protein>
<reference evidence="2 3" key="1">
    <citation type="journal article" date="2019" name="Nat. Ecol. Evol.">
        <title>Megaphylogeny resolves global patterns of mushroom evolution.</title>
        <authorList>
            <person name="Varga T."/>
            <person name="Krizsan K."/>
            <person name="Foldi C."/>
            <person name="Dima B."/>
            <person name="Sanchez-Garcia M."/>
            <person name="Sanchez-Ramirez S."/>
            <person name="Szollosi G.J."/>
            <person name="Szarkandi J.G."/>
            <person name="Papp V."/>
            <person name="Albert L."/>
            <person name="Andreopoulos W."/>
            <person name="Angelini C."/>
            <person name="Antonin V."/>
            <person name="Barry K.W."/>
            <person name="Bougher N.L."/>
            <person name="Buchanan P."/>
            <person name="Buyck B."/>
            <person name="Bense V."/>
            <person name="Catcheside P."/>
            <person name="Chovatia M."/>
            <person name="Cooper J."/>
            <person name="Damon W."/>
            <person name="Desjardin D."/>
            <person name="Finy P."/>
            <person name="Geml J."/>
            <person name="Haridas S."/>
            <person name="Hughes K."/>
            <person name="Justo A."/>
            <person name="Karasinski D."/>
            <person name="Kautmanova I."/>
            <person name="Kiss B."/>
            <person name="Kocsube S."/>
            <person name="Kotiranta H."/>
            <person name="LaButti K.M."/>
            <person name="Lechner B.E."/>
            <person name="Liimatainen K."/>
            <person name="Lipzen A."/>
            <person name="Lukacs Z."/>
            <person name="Mihaltcheva S."/>
            <person name="Morgado L.N."/>
            <person name="Niskanen T."/>
            <person name="Noordeloos M.E."/>
            <person name="Ohm R.A."/>
            <person name="Ortiz-Santana B."/>
            <person name="Ovrebo C."/>
            <person name="Racz N."/>
            <person name="Riley R."/>
            <person name="Savchenko A."/>
            <person name="Shiryaev A."/>
            <person name="Soop K."/>
            <person name="Spirin V."/>
            <person name="Szebenyi C."/>
            <person name="Tomsovsky M."/>
            <person name="Tulloss R.E."/>
            <person name="Uehling J."/>
            <person name="Grigoriev I.V."/>
            <person name="Vagvolgyi C."/>
            <person name="Papp T."/>
            <person name="Martin F.M."/>
            <person name="Miettinen O."/>
            <person name="Hibbett D.S."/>
            <person name="Nagy L.G."/>
        </authorList>
    </citation>
    <scope>NUCLEOTIDE SEQUENCE [LARGE SCALE GENOMIC DNA]</scope>
    <source>
        <strain evidence="2 3">HHB13444</strain>
    </source>
</reference>
<dbReference type="Proteomes" id="UP000308197">
    <property type="component" value="Unassembled WGS sequence"/>
</dbReference>
<evidence type="ECO:0000313" key="2">
    <source>
        <dbReference type="EMBL" id="TFK80284.1"/>
    </source>
</evidence>
<feature type="region of interest" description="Disordered" evidence="1">
    <location>
        <begin position="1"/>
        <end position="51"/>
    </location>
</feature>
<organism evidence="2 3">
    <name type="scientific">Polyporus arcularius HHB13444</name>
    <dbReference type="NCBI Taxonomy" id="1314778"/>
    <lineage>
        <taxon>Eukaryota</taxon>
        <taxon>Fungi</taxon>
        <taxon>Dikarya</taxon>
        <taxon>Basidiomycota</taxon>
        <taxon>Agaricomycotina</taxon>
        <taxon>Agaricomycetes</taxon>
        <taxon>Polyporales</taxon>
        <taxon>Polyporaceae</taxon>
        <taxon>Polyporus</taxon>
    </lineage>
</organism>
<dbReference type="EMBL" id="ML211807">
    <property type="protein sequence ID" value="TFK80284.1"/>
    <property type="molecule type" value="Genomic_DNA"/>
</dbReference>
<feature type="compositionally biased region" description="Basic residues" evidence="1">
    <location>
        <begin position="24"/>
        <end position="34"/>
    </location>
</feature>
<dbReference type="AlphaFoldDB" id="A0A5C3NS88"/>
<dbReference type="InParanoid" id="A0A5C3NS88"/>
<proteinExistence type="predicted"/>
<accession>A0A5C3NS88</accession>
<evidence type="ECO:0000256" key="1">
    <source>
        <dbReference type="SAM" id="MobiDB-lite"/>
    </source>
</evidence>
<keyword evidence="3" id="KW-1185">Reference proteome</keyword>
<evidence type="ECO:0000313" key="3">
    <source>
        <dbReference type="Proteomes" id="UP000308197"/>
    </source>
</evidence>